<feature type="compositionally biased region" description="Basic and acidic residues" evidence="2">
    <location>
        <begin position="1"/>
        <end position="18"/>
    </location>
</feature>
<proteinExistence type="predicted"/>
<evidence type="ECO:0000313" key="5">
    <source>
        <dbReference type="Proteomes" id="UP000800981"/>
    </source>
</evidence>
<keyword evidence="3" id="KW-0812">Transmembrane</keyword>
<evidence type="ECO:0000256" key="3">
    <source>
        <dbReference type="SAM" id="Phobius"/>
    </source>
</evidence>
<keyword evidence="5" id="KW-1185">Reference proteome</keyword>
<feature type="transmembrane region" description="Helical" evidence="3">
    <location>
        <begin position="48"/>
        <end position="67"/>
    </location>
</feature>
<accession>A0ABX0GUV2</accession>
<reference evidence="4 5" key="1">
    <citation type="submission" date="2020-03" db="EMBL/GenBank/DDBJ databases">
        <title>Two novel Motilibacter sp.</title>
        <authorList>
            <person name="Liu S."/>
        </authorList>
    </citation>
    <scope>NUCLEOTIDE SEQUENCE [LARGE SCALE GENOMIC DNA]</scope>
    <source>
        <strain evidence="4 5">E257</strain>
    </source>
</reference>
<sequence>MTAGFRHDELRSLTDHHVPVSQATPSGAMTDTLLPAPASPRRSTRTSAALLLACLLAGLTAGVGAAMTRPVSYTAEARLVVGDQSLSAQAVPGYANAIELLAASYARLVGGDAVQRSVREAVPGAAVTGSPVPGAPVIRIEAVADNQGDAVRAADDAVTALRGAVADPEQRSGQLDALAKTYETAKAEEAEAAERVRRLREASAADDGEVAAGDRAAREQELAVAVRAREIAQLRVAALASAYGEQVQRDATNVVQTETLLSGHVVGNDRRATVQLGGFVGLCAGGALAFALWRRPLGAARHGR</sequence>
<keyword evidence="3" id="KW-1133">Transmembrane helix</keyword>
<dbReference type="EMBL" id="JAANNP010000002">
    <property type="protein sequence ID" value="NHC13442.1"/>
    <property type="molecule type" value="Genomic_DNA"/>
</dbReference>
<comment type="caution">
    <text evidence="4">The sequence shown here is derived from an EMBL/GenBank/DDBJ whole genome shotgun (WGS) entry which is preliminary data.</text>
</comment>
<keyword evidence="1" id="KW-0175">Coiled coil</keyword>
<dbReference type="Proteomes" id="UP000800981">
    <property type="component" value="Unassembled WGS sequence"/>
</dbReference>
<feature type="transmembrane region" description="Helical" evidence="3">
    <location>
        <begin position="274"/>
        <end position="293"/>
    </location>
</feature>
<evidence type="ECO:0008006" key="6">
    <source>
        <dbReference type="Google" id="ProtNLM"/>
    </source>
</evidence>
<keyword evidence="3" id="KW-0472">Membrane</keyword>
<evidence type="ECO:0000256" key="1">
    <source>
        <dbReference type="SAM" id="Coils"/>
    </source>
</evidence>
<protein>
    <recommendedName>
        <fullName evidence="6">Subunit length determinant protein</fullName>
    </recommendedName>
</protein>
<dbReference type="RefSeq" id="WP_166279852.1">
    <property type="nucleotide sequence ID" value="NZ_JAANNP010000002.1"/>
</dbReference>
<feature type="region of interest" description="Disordered" evidence="2">
    <location>
        <begin position="1"/>
        <end position="32"/>
    </location>
</feature>
<name>A0ABX0GUV2_9ACTN</name>
<organism evidence="4 5">
    <name type="scientific">Motilibacter deserti</name>
    <dbReference type="NCBI Taxonomy" id="2714956"/>
    <lineage>
        <taxon>Bacteria</taxon>
        <taxon>Bacillati</taxon>
        <taxon>Actinomycetota</taxon>
        <taxon>Actinomycetes</taxon>
        <taxon>Motilibacterales</taxon>
        <taxon>Motilibacteraceae</taxon>
        <taxon>Motilibacter</taxon>
    </lineage>
</organism>
<evidence type="ECO:0000313" key="4">
    <source>
        <dbReference type="EMBL" id="NHC13442.1"/>
    </source>
</evidence>
<feature type="coiled-coil region" evidence="1">
    <location>
        <begin position="175"/>
        <end position="202"/>
    </location>
</feature>
<evidence type="ECO:0000256" key="2">
    <source>
        <dbReference type="SAM" id="MobiDB-lite"/>
    </source>
</evidence>
<gene>
    <name evidence="4" type="ORF">G9H71_06560</name>
</gene>